<keyword evidence="4" id="KW-1185">Reference proteome</keyword>
<organism evidence="3 4">
    <name type="scientific">Leptospira inadai serovar Lyme</name>
    <dbReference type="NCBI Taxonomy" id="293084"/>
    <lineage>
        <taxon>Bacteria</taxon>
        <taxon>Pseudomonadati</taxon>
        <taxon>Spirochaetota</taxon>
        <taxon>Spirochaetia</taxon>
        <taxon>Leptospirales</taxon>
        <taxon>Leptospiraceae</taxon>
        <taxon>Leptospira</taxon>
    </lineage>
</organism>
<evidence type="ECO:0008006" key="5">
    <source>
        <dbReference type="Google" id="ProtNLM"/>
    </source>
</evidence>
<evidence type="ECO:0000256" key="2">
    <source>
        <dbReference type="SAM" id="SignalP"/>
    </source>
</evidence>
<protein>
    <recommendedName>
        <fullName evidence="5">TNF family profile domain-containing protein</fullName>
    </recommendedName>
</protein>
<comment type="caution">
    <text evidence="3">The sequence shown here is derived from an EMBL/GenBank/DDBJ whole genome shotgun (WGS) entry which is preliminary data.</text>
</comment>
<evidence type="ECO:0000313" key="4">
    <source>
        <dbReference type="Proteomes" id="UP000094669"/>
    </source>
</evidence>
<dbReference type="EMBL" id="MCRM02000010">
    <property type="protein sequence ID" value="PNV74843.1"/>
    <property type="molecule type" value="Genomic_DNA"/>
</dbReference>
<evidence type="ECO:0000313" key="3">
    <source>
        <dbReference type="EMBL" id="PNV74843.1"/>
    </source>
</evidence>
<name>A0ABX4YHU9_9LEPT</name>
<accession>A0ABX4YHU9</accession>
<feature type="region of interest" description="Disordered" evidence="1">
    <location>
        <begin position="109"/>
        <end position="131"/>
    </location>
</feature>
<sequence length="239" mass="27268">MKGLTLPAIFVSVLVPICGVFAQFPGDDTSRNNRQAGSRPTLDGFAEVAWESTYAQVREKFLSLATNPDSGEKVEIINEDKEKSLLIRRNGIFYVYRFYSTPKLVLDSRPKQKQVQANPPPANEEEGHNEPGKLFSVGVSFRYLPGKEVQDKLENKYGKPKKETLDEKKIGGAAIWELTNEKEVPPRGGFVVQWKEAYKKQPFTRRVDYFSSKLKAQIEKEYKEFFSAEEIKTLRDLIP</sequence>
<gene>
    <name evidence="3" type="ORF">BES34_011250</name>
</gene>
<dbReference type="RefSeq" id="WP_010419137.1">
    <property type="nucleotide sequence ID" value="NZ_MCRM02000010.1"/>
</dbReference>
<proteinExistence type="predicted"/>
<reference evidence="3" key="1">
    <citation type="submission" date="2018-01" db="EMBL/GenBank/DDBJ databases">
        <title>Genomic characterization of Leptospira inadai serogroup Lyme isolated from captured rat in Brazil and comparative analysis with human reference strain.</title>
        <authorList>
            <person name="Moreno L.Z."/>
            <person name="Loureiro A.P."/>
            <person name="Miraglia F."/>
            <person name="Kremer F.S."/>
            <person name="Eslabao M.R."/>
            <person name="Dellagostin O.A."/>
            <person name="Lilenbaum W."/>
            <person name="Moreno A.M."/>
        </authorList>
    </citation>
    <scope>NUCLEOTIDE SEQUENCE [LARGE SCALE GENOMIC DNA]</scope>
    <source>
        <strain evidence="3">M34/99</strain>
    </source>
</reference>
<keyword evidence="2" id="KW-0732">Signal</keyword>
<evidence type="ECO:0000256" key="1">
    <source>
        <dbReference type="SAM" id="MobiDB-lite"/>
    </source>
</evidence>
<dbReference type="Proteomes" id="UP000094669">
    <property type="component" value="Unassembled WGS sequence"/>
</dbReference>
<feature type="chain" id="PRO_5045736765" description="TNF family profile domain-containing protein" evidence="2">
    <location>
        <begin position="23"/>
        <end position="239"/>
    </location>
</feature>
<feature type="signal peptide" evidence="2">
    <location>
        <begin position="1"/>
        <end position="22"/>
    </location>
</feature>